<dbReference type="InterPro" id="IPR035994">
    <property type="entry name" value="Nucleoside_phosphorylase_sf"/>
</dbReference>
<accession>A0A7R7VPQ4</accession>
<dbReference type="EMBL" id="AP024419">
    <property type="protein sequence ID" value="BCR88454.1"/>
    <property type="molecule type" value="Genomic_DNA"/>
</dbReference>
<feature type="compositionally biased region" description="Acidic residues" evidence="1">
    <location>
        <begin position="213"/>
        <end position="226"/>
    </location>
</feature>
<dbReference type="InterPro" id="IPR000845">
    <property type="entry name" value="Nucleoside_phosphorylase_d"/>
</dbReference>
<proteinExistence type="predicted"/>
<dbReference type="AlphaFoldDB" id="A0A7R7VPQ4"/>
<evidence type="ECO:0000313" key="4">
    <source>
        <dbReference type="Proteomes" id="UP000637239"/>
    </source>
</evidence>
<dbReference type="InterPro" id="IPR053137">
    <property type="entry name" value="NLR-like"/>
</dbReference>
<organism evidence="3 4">
    <name type="scientific">Aspergillus chevalieri</name>
    <name type="common">Eurotium chevalieri</name>
    <dbReference type="NCBI Taxonomy" id="182096"/>
    <lineage>
        <taxon>Eukaryota</taxon>
        <taxon>Fungi</taxon>
        <taxon>Dikarya</taxon>
        <taxon>Ascomycota</taxon>
        <taxon>Pezizomycotina</taxon>
        <taxon>Eurotiomycetes</taxon>
        <taxon>Eurotiomycetidae</taxon>
        <taxon>Eurotiales</taxon>
        <taxon>Aspergillaceae</taxon>
        <taxon>Aspergillus</taxon>
        <taxon>Aspergillus subgen. Aspergillus</taxon>
    </lineage>
</organism>
<dbReference type="GO" id="GO:0003824">
    <property type="term" value="F:catalytic activity"/>
    <property type="evidence" value="ECO:0007669"/>
    <property type="project" value="InterPro"/>
</dbReference>
<protein>
    <recommendedName>
        <fullName evidence="2">Nucleoside phosphorylase domain-containing protein</fullName>
    </recommendedName>
</protein>
<dbReference type="GO" id="GO:0009116">
    <property type="term" value="P:nucleoside metabolic process"/>
    <property type="evidence" value="ECO:0007669"/>
    <property type="project" value="InterPro"/>
</dbReference>
<evidence type="ECO:0000256" key="1">
    <source>
        <dbReference type="SAM" id="MobiDB-lite"/>
    </source>
</evidence>
<evidence type="ECO:0000259" key="2">
    <source>
        <dbReference type="Pfam" id="PF01048"/>
    </source>
</evidence>
<name>A0A7R7VPQ4_ASPCH</name>
<dbReference type="KEGG" id="ache:ACHE_41018S"/>
<evidence type="ECO:0000313" key="3">
    <source>
        <dbReference type="EMBL" id="BCR88454.1"/>
    </source>
</evidence>
<dbReference type="SUPFAM" id="SSF53167">
    <property type="entry name" value="Purine and uridine phosphorylases"/>
    <property type="match status" value="1"/>
</dbReference>
<dbReference type="GeneID" id="66982812"/>
<dbReference type="Gene3D" id="3.40.50.1580">
    <property type="entry name" value="Nucleoside phosphorylase domain"/>
    <property type="match status" value="1"/>
</dbReference>
<feature type="region of interest" description="Disordered" evidence="1">
    <location>
        <begin position="204"/>
        <end position="226"/>
    </location>
</feature>
<dbReference type="RefSeq" id="XP_043136976.1">
    <property type="nucleotide sequence ID" value="XM_043279281.1"/>
</dbReference>
<dbReference type="PANTHER" id="PTHR46082:SF11">
    <property type="entry name" value="AAA+ ATPASE DOMAIN-CONTAINING PROTEIN-RELATED"/>
    <property type="match status" value="1"/>
</dbReference>
<feature type="domain" description="Nucleoside phosphorylase" evidence="2">
    <location>
        <begin position="13"/>
        <end position="125"/>
    </location>
</feature>
<gene>
    <name evidence="3" type="ORF">ACHE_41018S</name>
</gene>
<sequence>MAIELRTHIDYTVGWVCALPKELIAAAAMLDETHQDLPRQPNDHNSYTLGRVGVHNVVVACLPKGEIGNNNAATVAARMTSTFPSIKFGLMVGIGGGVPKSVRLGDVVVSTPTDEFGGVVQWDFGKAQQEGIFKRTGALNRPPTELLSALTKIEKEHTMKGSKIPQYLKDLETNWPRLAPKYTRSELLKDVLFKADCKHIENINTEESQEKYDDGEEDEEDEEEEEGNYCIHCDQTKIVRRKPRDMRVHYGLIASGNLVVKDAPFRDKINKTLGGKVLCFEMEAAGLMNDFPCLVIRGICDYADAHKNKNWQEHAAAVAAAFAKELLLLVPAQEVGQMPTIKLNAKNVFSLQC</sequence>
<dbReference type="Pfam" id="PF01048">
    <property type="entry name" value="PNP_UDP_1"/>
    <property type="match status" value="1"/>
</dbReference>
<reference evidence="3" key="1">
    <citation type="submission" date="2021-01" db="EMBL/GenBank/DDBJ databases">
        <authorList>
            <consortium name="Aspergillus chevalieri M1 genome sequencing consortium"/>
            <person name="Kazuki M."/>
            <person name="Futagami T."/>
        </authorList>
    </citation>
    <scope>NUCLEOTIDE SEQUENCE</scope>
    <source>
        <strain evidence="3">M1</strain>
    </source>
</reference>
<keyword evidence="4" id="KW-1185">Reference proteome</keyword>
<dbReference type="Proteomes" id="UP000637239">
    <property type="component" value="Chromosome 4"/>
</dbReference>
<reference evidence="3" key="2">
    <citation type="submission" date="2021-02" db="EMBL/GenBank/DDBJ databases">
        <title>Aspergillus chevalieri M1 genome sequence.</title>
        <authorList>
            <person name="Kadooka C."/>
            <person name="Mori K."/>
            <person name="Futagami T."/>
        </authorList>
    </citation>
    <scope>NUCLEOTIDE SEQUENCE</scope>
    <source>
        <strain evidence="3">M1</strain>
    </source>
</reference>
<dbReference type="PANTHER" id="PTHR46082">
    <property type="entry name" value="ATP/GTP-BINDING PROTEIN-RELATED"/>
    <property type="match status" value="1"/>
</dbReference>